<dbReference type="Gene3D" id="3.90.470.10">
    <property type="entry name" value="Ribosomal protein L22/L17"/>
    <property type="match status" value="1"/>
</dbReference>
<evidence type="ECO:0000256" key="3">
    <source>
        <dbReference type="ARBA" id="ARBA00023274"/>
    </source>
</evidence>
<dbReference type="AlphaFoldDB" id="A0A133U7D4"/>
<keyword evidence="3 4" id="KW-0687">Ribonucleoprotein</keyword>
<organism evidence="8 9">
    <name type="scientific">candidate division MSBL1 archaeon SCGC-AAA259D14</name>
    <dbReference type="NCBI Taxonomy" id="1698261"/>
    <lineage>
        <taxon>Archaea</taxon>
        <taxon>Methanobacteriati</taxon>
        <taxon>Methanobacteriota</taxon>
        <taxon>candidate division MSBL1</taxon>
    </lineage>
</organism>
<dbReference type="NCBIfam" id="NF003260">
    <property type="entry name" value="PRK04223.1"/>
    <property type="match status" value="1"/>
</dbReference>
<dbReference type="InterPro" id="IPR057265">
    <property type="entry name" value="Ribosomal_uL22_arc-type"/>
</dbReference>
<evidence type="ECO:0000256" key="6">
    <source>
        <dbReference type="RuleBase" id="RU004007"/>
    </source>
</evidence>
<accession>A0A133U7D4</accession>
<evidence type="ECO:0000256" key="7">
    <source>
        <dbReference type="SAM" id="MobiDB-lite"/>
    </source>
</evidence>
<evidence type="ECO:0000313" key="8">
    <source>
        <dbReference type="EMBL" id="KXA90099.1"/>
    </source>
</evidence>
<feature type="compositionally biased region" description="Basic residues" evidence="7">
    <location>
        <begin position="63"/>
        <end position="73"/>
    </location>
</feature>
<comment type="function">
    <text evidence="4 6">This protein binds specifically to 23S rRNA. It makes multiple contacts with different domains of the 23S rRNA in the assembled 50S subunit and ribosome.</text>
</comment>
<dbReference type="InterPro" id="IPR036394">
    <property type="entry name" value="Ribosomal_uL22_sf"/>
</dbReference>
<dbReference type="NCBIfam" id="TIGR01038">
    <property type="entry name" value="uL22_arch_euk"/>
    <property type="match status" value="1"/>
</dbReference>
<dbReference type="EMBL" id="LHXL01000013">
    <property type="protein sequence ID" value="KXA90099.1"/>
    <property type="molecule type" value="Genomic_DNA"/>
</dbReference>
<dbReference type="InterPro" id="IPR001063">
    <property type="entry name" value="Ribosomal_uL22"/>
</dbReference>
<dbReference type="InterPro" id="IPR005721">
    <property type="entry name" value="Ribosomal_uL22_euk/arc"/>
</dbReference>
<dbReference type="Pfam" id="PF00237">
    <property type="entry name" value="Ribosomal_L22"/>
    <property type="match status" value="1"/>
</dbReference>
<dbReference type="PANTHER" id="PTHR11593:SF10">
    <property type="entry name" value="60S RIBOSOMAL PROTEIN L17"/>
    <property type="match status" value="1"/>
</dbReference>
<dbReference type="SUPFAM" id="SSF54843">
    <property type="entry name" value="Ribosomal protein L22"/>
    <property type="match status" value="1"/>
</dbReference>
<evidence type="ECO:0000256" key="4">
    <source>
        <dbReference type="HAMAP-Rule" id="MF_01331"/>
    </source>
</evidence>
<gene>
    <name evidence="4" type="primary">rpl22</name>
    <name evidence="8" type="ORF">AKJ62_01655</name>
</gene>
<dbReference type="PATRIC" id="fig|1698261.3.peg.210"/>
<dbReference type="GO" id="GO:0022625">
    <property type="term" value="C:cytosolic large ribosomal subunit"/>
    <property type="evidence" value="ECO:0007669"/>
    <property type="project" value="UniProtKB-UniRule"/>
</dbReference>
<comment type="subunit">
    <text evidence="4 6">Part of the 50S ribosomal subunit.</text>
</comment>
<dbReference type="PANTHER" id="PTHR11593">
    <property type="entry name" value="60S RIBOSOMAL PROTEIN L17"/>
    <property type="match status" value="1"/>
</dbReference>
<keyword evidence="4 6" id="KW-0694">RNA-binding</keyword>
<dbReference type="Proteomes" id="UP000070589">
    <property type="component" value="Unassembled WGS sequence"/>
</dbReference>
<keyword evidence="4 6" id="KW-0699">rRNA-binding</keyword>
<evidence type="ECO:0000256" key="5">
    <source>
        <dbReference type="RuleBase" id="RU004005"/>
    </source>
</evidence>
<dbReference type="GO" id="GO:0019843">
    <property type="term" value="F:rRNA binding"/>
    <property type="evidence" value="ECO:0007669"/>
    <property type="project" value="UniProtKB-UniRule"/>
</dbReference>
<comment type="caution">
    <text evidence="8">The sequence shown here is derived from an EMBL/GenBank/DDBJ whole genome shotgun (WGS) entry which is preliminary data.</text>
</comment>
<evidence type="ECO:0000313" key="9">
    <source>
        <dbReference type="Proteomes" id="UP000070589"/>
    </source>
</evidence>
<comment type="function">
    <text evidence="4">The globular domain of the protein is located near the polypeptide exit tunnel on the outside of the subunit, while an extended beta-hairpin is found that lines the wall of the exit tunnel in the center of the 70S ribosome.</text>
</comment>
<comment type="similarity">
    <text evidence="1 4 5">Belongs to the universal ribosomal protein uL22 family.</text>
</comment>
<sequence length="151" mass="16850">MPKHDYSIDVDDKTCAKAMGKELHISPKDSQEICREIKGMYLEDAQNYLKSVVEKKESIPYKRHDKKRAHRKGAGKDSGAYPVKAARKILEVLENVEANAEYKGLVVEKLRIIHASAKKGMTFPGIQPRAFGRASPSDTPTTNVEIVVKGE</sequence>
<proteinExistence type="inferred from homology"/>
<keyword evidence="9" id="KW-1185">Reference proteome</keyword>
<evidence type="ECO:0000256" key="1">
    <source>
        <dbReference type="ARBA" id="ARBA00009451"/>
    </source>
</evidence>
<dbReference type="HAMAP" id="MF_01331_A">
    <property type="entry name" value="Ribosomal_uL22_A"/>
    <property type="match status" value="1"/>
</dbReference>
<evidence type="ECO:0000256" key="2">
    <source>
        <dbReference type="ARBA" id="ARBA00022980"/>
    </source>
</evidence>
<dbReference type="GO" id="GO:0002181">
    <property type="term" value="P:cytoplasmic translation"/>
    <property type="evidence" value="ECO:0007669"/>
    <property type="project" value="TreeGrafter"/>
</dbReference>
<dbReference type="CDD" id="cd00336">
    <property type="entry name" value="Ribosomal_L22"/>
    <property type="match status" value="1"/>
</dbReference>
<reference evidence="8 9" key="1">
    <citation type="journal article" date="2016" name="Sci. Rep.">
        <title>Metabolic traits of an uncultured archaeal lineage -MSBL1- from brine pools of the Red Sea.</title>
        <authorList>
            <person name="Mwirichia R."/>
            <person name="Alam I."/>
            <person name="Rashid M."/>
            <person name="Vinu M."/>
            <person name="Ba-Alawi W."/>
            <person name="Anthony Kamau A."/>
            <person name="Kamanda Ngugi D."/>
            <person name="Goker M."/>
            <person name="Klenk H.P."/>
            <person name="Bajic V."/>
            <person name="Stingl U."/>
        </authorList>
    </citation>
    <scope>NUCLEOTIDE SEQUENCE [LARGE SCALE GENOMIC DNA]</scope>
    <source>
        <strain evidence="8">SCGC-AAA259D14</strain>
    </source>
</reference>
<keyword evidence="2 4" id="KW-0689">Ribosomal protein</keyword>
<protein>
    <recommendedName>
        <fullName evidence="4">Large ribosomal subunit protein uL22</fullName>
    </recommendedName>
</protein>
<feature type="region of interest" description="Disordered" evidence="7">
    <location>
        <begin position="59"/>
        <end position="79"/>
    </location>
</feature>
<name>A0A133U7D4_9EURY</name>
<dbReference type="GO" id="GO:0003735">
    <property type="term" value="F:structural constituent of ribosome"/>
    <property type="evidence" value="ECO:0007669"/>
    <property type="project" value="UniProtKB-UniRule"/>
</dbReference>